<accession>A0A7J8VEF6</accession>
<reference evidence="1 2" key="1">
    <citation type="journal article" date="2019" name="Genome Biol. Evol.">
        <title>Insights into the evolution of the New World diploid cottons (Gossypium, subgenus Houzingenia) based on genome sequencing.</title>
        <authorList>
            <person name="Grover C.E."/>
            <person name="Arick M.A. 2nd"/>
            <person name="Thrash A."/>
            <person name="Conover J.L."/>
            <person name="Sanders W.S."/>
            <person name="Peterson D.G."/>
            <person name="Frelichowski J.E."/>
            <person name="Scheffler J.A."/>
            <person name="Scheffler B.E."/>
            <person name="Wendel J.F."/>
        </authorList>
    </citation>
    <scope>NUCLEOTIDE SEQUENCE [LARGE SCALE GENOMIC DNA]</scope>
    <source>
        <strain evidence="1">57</strain>
        <tissue evidence="1">Leaf</tissue>
    </source>
</reference>
<name>A0A7J8VEF6_9ROSI</name>
<sequence length="47" mass="5220">MGTEIAASRGVLRDHTNSVEVVKAIQDLFLSSSNPVLTMWIHLLLKK</sequence>
<organism evidence="1 2">
    <name type="scientific">Gossypium klotzschianum</name>
    <dbReference type="NCBI Taxonomy" id="34286"/>
    <lineage>
        <taxon>Eukaryota</taxon>
        <taxon>Viridiplantae</taxon>
        <taxon>Streptophyta</taxon>
        <taxon>Embryophyta</taxon>
        <taxon>Tracheophyta</taxon>
        <taxon>Spermatophyta</taxon>
        <taxon>Magnoliopsida</taxon>
        <taxon>eudicotyledons</taxon>
        <taxon>Gunneridae</taxon>
        <taxon>Pentapetalae</taxon>
        <taxon>rosids</taxon>
        <taxon>malvids</taxon>
        <taxon>Malvales</taxon>
        <taxon>Malvaceae</taxon>
        <taxon>Malvoideae</taxon>
        <taxon>Gossypium</taxon>
    </lineage>
</organism>
<protein>
    <submittedName>
        <fullName evidence="1">Uncharacterized protein</fullName>
    </submittedName>
</protein>
<proteinExistence type="predicted"/>
<feature type="non-terminal residue" evidence="1">
    <location>
        <position position="1"/>
    </location>
</feature>
<dbReference type="Proteomes" id="UP000593573">
    <property type="component" value="Unassembled WGS sequence"/>
</dbReference>
<gene>
    <name evidence="1" type="ORF">Goklo_005509</name>
</gene>
<evidence type="ECO:0000313" key="2">
    <source>
        <dbReference type="Proteomes" id="UP000593573"/>
    </source>
</evidence>
<dbReference type="EMBL" id="JABFAB010000010">
    <property type="protein sequence ID" value="MBA0661188.1"/>
    <property type="molecule type" value="Genomic_DNA"/>
</dbReference>
<evidence type="ECO:0000313" key="1">
    <source>
        <dbReference type="EMBL" id="MBA0661188.1"/>
    </source>
</evidence>
<dbReference type="AlphaFoldDB" id="A0A7J8VEF6"/>
<keyword evidence="2" id="KW-1185">Reference proteome</keyword>
<comment type="caution">
    <text evidence="1">The sequence shown here is derived from an EMBL/GenBank/DDBJ whole genome shotgun (WGS) entry which is preliminary data.</text>
</comment>